<evidence type="ECO:0000256" key="2">
    <source>
        <dbReference type="PIRSR" id="PIRSR005211-1"/>
    </source>
</evidence>
<dbReference type="InterPro" id="IPR029058">
    <property type="entry name" value="AB_hydrolase_fold"/>
</dbReference>
<protein>
    <recommendedName>
        <fullName evidence="3">AB hydrolase-1 domain-containing protein</fullName>
    </recommendedName>
</protein>
<accession>A0A4R6UR75</accession>
<feature type="domain" description="AB hydrolase-1" evidence="3">
    <location>
        <begin position="80"/>
        <end position="314"/>
    </location>
</feature>
<feature type="active site" description="Charge relay system" evidence="2">
    <location>
        <position position="160"/>
    </location>
</feature>
<evidence type="ECO:0000256" key="1">
    <source>
        <dbReference type="ARBA" id="ARBA00010884"/>
    </source>
</evidence>
<dbReference type="SUPFAM" id="SSF53474">
    <property type="entry name" value="alpha/beta-Hydrolases"/>
    <property type="match status" value="1"/>
</dbReference>
<sequence>MMNHAVTEPTMLPASLPPFAPKGWLRNPHLQGIVSRLPHRRKKVLQLAQPMLNAARPMLLQAREGQLLAWHSAQADRDRPLVVLLHGWEGSSDSLYLLATAAELFDAGYSVLRLNLRDHGESHHLNEELFHSCRDAEVTEAIADARQRLQASTVVMIGFSLGGNFALRVALRAPELLQQVFAVCPVISPPATLDALETGPLLYRKYFLNRWRDSLRRKQAVHPEFFRDTDWLLKDSLTSLTDHFVRHHTDFGELSKYLAGYTLSAERLANLTVPSHVIIAEDDPVIPAVHWHQLQKPEALTLESLPYGGHCGFVLDWAGTGWIERYLGQLLRMRLAPTHKNPI</sequence>
<dbReference type="Proteomes" id="UP000295375">
    <property type="component" value="Unassembled WGS sequence"/>
</dbReference>
<proteinExistence type="inferred from homology"/>
<dbReference type="InterPro" id="IPR000073">
    <property type="entry name" value="AB_hydrolase_1"/>
</dbReference>
<gene>
    <name evidence="4" type="ORF">EV696_103129</name>
</gene>
<evidence type="ECO:0000259" key="3">
    <source>
        <dbReference type="Pfam" id="PF00561"/>
    </source>
</evidence>
<feature type="active site" description="Charge relay system" evidence="2">
    <location>
        <position position="283"/>
    </location>
</feature>
<name>A0A4R6UR75_9GAMM</name>
<dbReference type="OrthoDB" id="332676at2"/>
<feature type="active site" description="Charge relay system" evidence="2">
    <location>
        <position position="310"/>
    </location>
</feature>
<dbReference type="PANTHER" id="PTHR10794:SF63">
    <property type="entry name" value="ALPHA_BETA HYDROLASE 1, ISOFORM A"/>
    <property type="match status" value="1"/>
</dbReference>
<dbReference type="Gene3D" id="3.40.50.1820">
    <property type="entry name" value="alpha/beta hydrolase"/>
    <property type="match status" value="1"/>
</dbReference>
<comment type="caution">
    <text evidence="4">The sequence shown here is derived from an EMBL/GenBank/DDBJ whole genome shotgun (WGS) entry which is preliminary data.</text>
</comment>
<dbReference type="EMBL" id="SNYM01000003">
    <property type="protein sequence ID" value="TDQ49760.1"/>
    <property type="molecule type" value="Genomic_DNA"/>
</dbReference>
<organism evidence="4 5">
    <name type="scientific">Permianibacter aggregans</name>
    <dbReference type="NCBI Taxonomy" id="1510150"/>
    <lineage>
        <taxon>Bacteria</taxon>
        <taxon>Pseudomonadati</taxon>
        <taxon>Pseudomonadota</taxon>
        <taxon>Gammaproteobacteria</taxon>
        <taxon>Pseudomonadales</taxon>
        <taxon>Pseudomonadaceae</taxon>
        <taxon>Permianibacter</taxon>
    </lineage>
</organism>
<dbReference type="AlphaFoldDB" id="A0A4R6UR75"/>
<dbReference type="GO" id="GO:0047372">
    <property type="term" value="F:monoacylglycerol lipase activity"/>
    <property type="evidence" value="ECO:0007669"/>
    <property type="project" value="TreeGrafter"/>
</dbReference>
<reference evidence="4 5" key="1">
    <citation type="submission" date="2019-03" db="EMBL/GenBank/DDBJ databases">
        <title>Genomic Encyclopedia of Type Strains, Phase IV (KMG-IV): sequencing the most valuable type-strain genomes for metagenomic binning, comparative biology and taxonomic classification.</title>
        <authorList>
            <person name="Goeker M."/>
        </authorList>
    </citation>
    <scope>NUCLEOTIDE SEQUENCE [LARGE SCALE GENOMIC DNA]</scope>
    <source>
        <strain evidence="4 5">DSM 103792</strain>
    </source>
</reference>
<dbReference type="InterPro" id="IPR012020">
    <property type="entry name" value="ABHD4"/>
</dbReference>
<keyword evidence="5" id="KW-1185">Reference proteome</keyword>
<comment type="similarity">
    <text evidence="1">Belongs to the AB hydrolase superfamily. AB hydrolase 4 family.</text>
</comment>
<dbReference type="PANTHER" id="PTHR10794">
    <property type="entry name" value="ABHYDROLASE DOMAIN-CONTAINING PROTEIN"/>
    <property type="match status" value="1"/>
</dbReference>
<evidence type="ECO:0000313" key="4">
    <source>
        <dbReference type="EMBL" id="TDQ49760.1"/>
    </source>
</evidence>
<dbReference type="InterPro" id="IPR050960">
    <property type="entry name" value="AB_hydrolase_4_sf"/>
</dbReference>
<evidence type="ECO:0000313" key="5">
    <source>
        <dbReference type="Proteomes" id="UP000295375"/>
    </source>
</evidence>
<dbReference type="PIRSF" id="PIRSF005211">
    <property type="entry name" value="Ab_hydro_YheT"/>
    <property type="match status" value="1"/>
</dbReference>
<dbReference type="Pfam" id="PF00561">
    <property type="entry name" value="Abhydrolase_1"/>
    <property type="match status" value="1"/>
</dbReference>
<dbReference type="GO" id="GO:0034338">
    <property type="term" value="F:short-chain carboxylesterase activity"/>
    <property type="evidence" value="ECO:0007669"/>
    <property type="project" value="TreeGrafter"/>
</dbReference>